<evidence type="ECO:0000313" key="2">
    <source>
        <dbReference type="EMBL" id="KAF4344346.1"/>
    </source>
</evidence>
<name>A0A9P5ASU6_9HYPO</name>
<evidence type="ECO:0000313" key="3">
    <source>
        <dbReference type="Proteomes" id="UP000730481"/>
    </source>
</evidence>
<sequence>MNPDILEGFAAHSGNVNVFSFAALVRSQRFTRTMLDHDIEHSERLYTSVAYACSSWDPGADNLPSKGRQEVLNEAPVPDCGDKNPNESVIFRD</sequence>
<dbReference type="Proteomes" id="UP000730481">
    <property type="component" value="Unassembled WGS sequence"/>
</dbReference>
<keyword evidence="3" id="KW-1185">Reference proteome</keyword>
<dbReference type="OrthoDB" id="4923501at2759"/>
<dbReference type="EMBL" id="PVQB02000059">
    <property type="protein sequence ID" value="KAF4344346.1"/>
    <property type="molecule type" value="Genomic_DNA"/>
</dbReference>
<comment type="caution">
    <text evidence="2">The sequence shown here is derived from an EMBL/GenBank/DDBJ whole genome shotgun (WGS) entry which is preliminary data.</text>
</comment>
<reference evidence="2" key="1">
    <citation type="journal article" date="2017" name="Mycologia">
        <title>Fusarium algeriense, sp. nov., a novel toxigenic crown rot pathogen of durum wheat from Algeria is nested in the Fusarium burgessii species complex.</title>
        <authorList>
            <person name="Laraba I."/>
            <person name="Keddad A."/>
            <person name="Boureghda H."/>
            <person name="Abdallah N."/>
            <person name="Vaughan M.M."/>
            <person name="Proctor R.H."/>
            <person name="Busman M."/>
            <person name="O'Donnell K."/>
        </authorList>
    </citation>
    <scope>NUCLEOTIDE SEQUENCE</scope>
    <source>
        <strain evidence="2">NRRL 25174</strain>
    </source>
</reference>
<proteinExistence type="predicted"/>
<feature type="region of interest" description="Disordered" evidence="1">
    <location>
        <begin position="73"/>
        <end position="93"/>
    </location>
</feature>
<gene>
    <name evidence="2" type="ORF">FBEOM_1740</name>
</gene>
<reference evidence="2" key="2">
    <citation type="submission" date="2020-02" db="EMBL/GenBank/DDBJ databases">
        <title>Identification and distribution of gene clusters putatively required for synthesis of sphingolipid metabolism inhibitors in phylogenetically diverse species of the filamentous fungus Fusarium.</title>
        <authorList>
            <person name="Kim H.-S."/>
            <person name="Busman M."/>
            <person name="Brown D.W."/>
            <person name="Divon H."/>
            <person name="Uhlig S."/>
            <person name="Proctor R.H."/>
        </authorList>
    </citation>
    <scope>NUCLEOTIDE SEQUENCE</scope>
    <source>
        <strain evidence="2">NRRL 25174</strain>
    </source>
</reference>
<accession>A0A9P5ASU6</accession>
<organism evidence="2 3">
    <name type="scientific">Fusarium beomiforme</name>
    <dbReference type="NCBI Taxonomy" id="44412"/>
    <lineage>
        <taxon>Eukaryota</taxon>
        <taxon>Fungi</taxon>
        <taxon>Dikarya</taxon>
        <taxon>Ascomycota</taxon>
        <taxon>Pezizomycotina</taxon>
        <taxon>Sordariomycetes</taxon>
        <taxon>Hypocreomycetidae</taxon>
        <taxon>Hypocreales</taxon>
        <taxon>Nectriaceae</taxon>
        <taxon>Fusarium</taxon>
        <taxon>Fusarium burgessii species complex</taxon>
    </lineage>
</organism>
<dbReference type="AlphaFoldDB" id="A0A9P5ASU6"/>
<evidence type="ECO:0000256" key="1">
    <source>
        <dbReference type="SAM" id="MobiDB-lite"/>
    </source>
</evidence>
<protein>
    <submittedName>
        <fullName evidence="2">Uncharacterized protein</fullName>
    </submittedName>
</protein>
<feature type="compositionally biased region" description="Basic and acidic residues" evidence="1">
    <location>
        <begin position="80"/>
        <end position="93"/>
    </location>
</feature>